<keyword evidence="3" id="KW-1185">Reference proteome</keyword>
<keyword evidence="1" id="KW-0732">Signal</keyword>
<dbReference type="EMBL" id="JBGFFX010000001">
    <property type="protein sequence ID" value="MEY8768901.1"/>
    <property type="molecule type" value="Genomic_DNA"/>
</dbReference>
<accession>A0ABV4E202</accession>
<gene>
    <name evidence="2" type="ORF">AB6T85_00405</name>
</gene>
<evidence type="ECO:0000313" key="2">
    <source>
        <dbReference type="EMBL" id="MEY8768901.1"/>
    </source>
</evidence>
<evidence type="ECO:0000313" key="3">
    <source>
        <dbReference type="Proteomes" id="UP001565243"/>
    </source>
</evidence>
<protein>
    <recommendedName>
        <fullName evidence="4">YnfC family lipoprotein</fullName>
    </recommendedName>
</protein>
<evidence type="ECO:0008006" key="4">
    <source>
        <dbReference type="Google" id="ProtNLM"/>
    </source>
</evidence>
<evidence type="ECO:0000256" key="1">
    <source>
        <dbReference type="SAM" id="SignalP"/>
    </source>
</evidence>
<name>A0ABV4E202_9GAMM</name>
<comment type="caution">
    <text evidence="2">The sequence shown here is derived from an EMBL/GenBank/DDBJ whole genome shotgun (WGS) entry which is preliminary data.</text>
</comment>
<proteinExistence type="predicted"/>
<reference evidence="2 3" key="1">
    <citation type="submission" date="2024-07" db="EMBL/GenBank/DDBJ databases">
        <authorList>
            <person name="Hebao G."/>
        </authorList>
    </citation>
    <scope>NUCLEOTIDE SEQUENCE [LARGE SCALE GENOMIC DNA]</scope>
    <source>
        <strain evidence="2 3">ACCC 02193</strain>
    </source>
</reference>
<dbReference type="RefSeq" id="WP_253460694.1">
    <property type="nucleotide sequence ID" value="NZ_JBGFFX010000001.1"/>
</dbReference>
<feature type="signal peptide" evidence="1">
    <location>
        <begin position="1"/>
        <end position="19"/>
    </location>
</feature>
<sequence>MTANVFLLPLMLLAGAAQGADTCPANAARVNDSNSLLLLGGTAKGPIKQVVMGEFGKDVDQQKRILGEFDRCGALLRADISFDKNEGNVALRMVQSITRVATGWQADYVLSIFVLQKGKLVEVSNKQGTVNYLTGKTGTITSSSEAFLLQGKKGFTETTNSYDSRQRLIKSVARGSDAQANGEFHYSWNAENLLIASRSGNSEMQWSYDDKKREKGLLMQTHNPDSELTTQDECQLWDERGNCTLSYSHEREVFAHGEVLRNISAAYRFEYWDKAEGADK</sequence>
<organism evidence="2 3">
    <name type="scientific">Erwinia aeris</name>
    <dbReference type="NCBI Taxonomy" id="3239803"/>
    <lineage>
        <taxon>Bacteria</taxon>
        <taxon>Pseudomonadati</taxon>
        <taxon>Pseudomonadota</taxon>
        <taxon>Gammaproteobacteria</taxon>
        <taxon>Enterobacterales</taxon>
        <taxon>Erwiniaceae</taxon>
        <taxon>Erwinia</taxon>
    </lineage>
</organism>
<dbReference type="Proteomes" id="UP001565243">
    <property type="component" value="Unassembled WGS sequence"/>
</dbReference>
<feature type="chain" id="PRO_5045571853" description="YnfC family lipoprotein" evidence="1">
    <location>
        <begin position="20"/>
        <end position="280"/>
    </location>
</feature>